<proteinExistence type="predicted"/>
<dbReference type="Proteomes" id="UP000835052">
    <property type="component" value="Unassembled WGS sequence"/>
</dbReference>
<comment type="caution">
    <text evidence="5">The sequence shown here is derived from an EMBL/GenBank/DDBJ whole genome shotgun (WGS) entry which is preliminary data.</text>
</comment>
<keyword evidence="6" id="KW-1185">Reference proteome</keyword>
<feature type="region of interest" description="Disordered" evidence="3">
    <location>
        <begin position="114"/>
        <end position="138"/>
    </location>
</feature>
<protein>
    <recommendedName>
        <fullName evidence="4">Transcription factor TFIIIB component B'' Myb domain-containing protein</fullName>
    </recommendedName>
</protein>
<feature type="coiled-coil region" evidence="2">
    <location>
        <begin position="280"/>
        <end position="309"/>
    </location>
</feature>
<dbReference type="AlphaFoldDB" id="A0A8S1HI70"/>
<dbReference type="InterPro" id="IPR009057">
    <property type="entry name" value="Homeodomain-like_sf"/>
</dbReference>
<sequence>MDARAYAQIKEDLDTKDCHLNANIDEKQLRSKVEDQFSEDLKEVAEDIPLVLLPKKKNVSSVLGDEFLEYSLPENSGTTPEFQFSETSTLASAFGYEKKKNMLEPMDSGATKMKDMMKKRRPVKSPERIPDPEPVPDEPKIEVVTIEEESDLEIDEQGIPLKPEMQFPVYNPLQAATRREKSKNGRRRKWQTLETELFYKLIKVTGVNFDMMSEFMPSRTADEHRAKYKKEYKVDFERMSQTLSSPGVLDSEVLEEIKKQDVENEKNRNLPLKMKQAQKREEAKQRTLKARTERKAAKAEAALKQNVEKKQQRAAVKAQLLARKVGKTEESQKYDTILCQKDVSETKFDYSPKRKTARLENTQEKLALE</sequence>
<gene>
    <name evidence="5" type="ORF">CAUJ_LOCUS10766</name>
</gene>
<feature type="domain" description="Transcription factor TFIIIB component B'' Myb" evidence="4">
    <location>
        <begin position="183"/>
        <end position="265"/>
    </location>
</feature>
<evidence type="ECO:0000313" key="6">
    <source>
        <dbReference type="Proteomes" id="UP000835052"/>
    </source>
</evidence>
<name>A0A8S1HI70_9PELO</name>
<keyword evidence="2" id="KW-0175">Coiled coil</keyword>
<evidence type="ECO:0000259" key="4">
    <source>
        <dbReference type="Pfam" id="PF15963"/>
    </source>
</evidence>
<organism evidence="5 6">
    <name type="scientific">Caenorhabditis auriculariae</name>
    <dbReference type="NCBI Taxonomy" id="2777116"/>
    <lineage>
        <taxon>Eukaryota</taxon>
        <taxon>Metazoa</taxon>
        <taxon>Ecdysozoa</taxon>
        <taxon>Nematoda</taxon>
        <taxon>Chromadorea</taxon>
        <taxon>Rhabditida</taxon>
        <taxon>Rhabditina</taxon>
        <taxon>Rhabditomorpha</taxon>
        <taxon>Rhabditoidea</taxon>
        <taxon>Rhabditidae</taxon>
        <taxon>Peloderinae</taxon>
        <taxon>Caenorhabditis</taxon>
    </lineage>
</organism>
<evidence type="ECO:0000313" key="5">
    <source>
        <dbReference type="EMBL" id="CAD6194847.1"/>
    </source>
</evidence>
<dbReference type="InterPro" id="IPR039467">
    <property type="entry name" value="TFIIIB_B''_Myb"/>
</dbReference>
<dbReference type="EMBL" id="CAJGYM010000048">
    <property type="protein sequence ID" value="CAD6194847.1"/>
    <property type="molecule type" value="Genomic_DNA"/>
</dbReference>
<evidence type="ECO:0000256" key="3">
    <source>
        <dbReference type="SAM" id="MobiDB-lite"/>
    </source>
</evidence>
<comment type="subcellular location">
    <subcellularLocation>
        <location evidence="1">Nucleus</location>
    </subcellularLocation>
</comment>
<dbReference type="SUPFAM" id="SSF46689">
    <property type="entry name" value="Homeodomain-like"/>
    <property type="match status" value="1"/>
</dbReference>
<feature type="compositionally biased region" description="Basic and acidic residues" evidence="3">
    <location>
        <begin position="124"/>
        <end position="138"/>
    </location>
</feature>
<evidence type="ECO:0000256" key="1">
    <source>
        <dbReference type="ARBA" id="ARBA00004123"/>
    </source>
</evidence>
<feature type="region of interest" description="Disordered" evidence="3">
    <location>
        <begin position="349"/>
        <end position="369"/>
    </location>
</feature>
<dbReference type="Pfam" id="PF15963">
    <property type="entry name" value="Myb_DNA-bind_7"/>
    <property type="match status" value="1"/>
</dbReference>
<evidence type="ECO:0000256" key="2">
    <source>
        <dbReference type="SAM" id="Coils"/>
    </source>
</evidence>
<reference evidence="5" key="1">
    <citation type="submission" date="2020-10" db="EMBL/GenBank/DDBJ databases">
        <authorList>
            <person name="Kikuchi T."/>
        </authorList>
    </citation>
    <scope>NUCLEOTIDE SEQUENCE</scope>
    <source>
        <strain evidence="5">NKZ352</strain>
    </source>
</reference>
<accession>A0A8S1HI70</accession>
<dbReference type="OrthoDB" id="272624at2759"/>
<dbReference type="GO" id="GO:0005634">
    <property type="term" value="C:nucleus"/>
    <property type="evidence" value="ECO:0007669"/>
    <property type="project" value="UniProtKB-SubCell"/>
</dbReference>